<comment type="similarity">
    <text evidence="1 15">Belongs to the helicase family. RecG subfamily.</text>
</comment>
<keyword evidence="10 15" id="KW-0234">DNA repair</keyword>
<dbReference type="EC" id="5.6.2.4" evidence="13 15"/>
<evidence type="ECO:0000256" key="9">
    <source>
        <dbReference type="ARBA" id="ARBA00023172"/>
    </source>
</evidence>
<dbReference type="GO" id="GO:0005524">
    <property type="term" value="F:ATP binding"/>
    <property type="evidence" value="ECO:0007669"/>
    <property type="project" value="UniProtKB-KW"/>
</dbReference>
<evidence type="ECO:0000259" key="16">
    <source>
        <dbReference type="PROSITE" id="PS51192"/>
    </source>
</evidence>
<dbReference type="InterPro" id="IPR047112">
    <property type="entry name" value="RecG/Mfd"/>
</dbReference>
<dbReference type="InterPro" id="IPR004609">
    <property type="entry name" value="ATP-dep_DNA_helicase_RecG"/>
</dbReference>
<dbReference type="SMART" id="SM00490">
    <property type="entry name" value="HELICc"/>
    <property type="match status" value="2"/>
</dbReference>
<comment type="function">
    <text evidence="15">Plays a critical role in recombination and DNA repair. Helps process Holliday junction intermediates to mature products by catalyzing branch migration. Has replication fork regression activity, unwinds stalled or blocked replication forks to make a HJ that can be resolved. Has a DNA unwinding activity characteristic of a DNA helicase with 3'-5' polarity.</text>
</comment>
<dbReference type="EMBL" id="QEWR01000002">
    <property type="protein sequence ID" value="PWD85005.1"/>
    <property type="molecule type" value="Genomic_DNA"/>
</dbReference>
<evidence type="ECO:0000256" key="2">
    <source>
        <dbReference type="ARBA" id="ARBA00017846"/>
    </source>
</evidence>
<keyword evidence="9 15" id="KW-0233">DNA recombination</keyword>
<sequence>MVETLKNRPITALKGVGPKMAETLEKLRIKSYLDLLFHLPFRYQDRTRITPIALLQPSQIAIIEGEIFKKEMTHGRRPTLLVWLKDESGVIAVRFFNFYTSMIKRFDALKVLRCYGEVRYGLNRLEMSHPEVLNFADQNVELEERMTPIYSLTAGITQKQMQALINNLLEELQDEHFPAFLEERETNLKDALYFLHKPPTDVNIERLEKKHYPVQEILALEEIVAHQVALKKSRNRFFQERANPIYLDPEALDTFKGSLGFTLTNAQERVVKEIENDIQSHSPMMRLVQGDVGSGKTVVAASALIHAAKAGFQAVFMAPTELLAEQHAINLERWLTPLGIKTALLTGRLTEKQKRERVEEIATGQIDVIIGTHALFQESVSYQALNLVVIDEQHRFGVEQRLMLQKKAPEGFTPHQLMMTATPIPRTLAMTLYADLSSSVIDEYPPNRIPITTSVVSDKARDKVIERVKKQCEEGTQVYWVCTLIEESEQLPAKAAEMAYADLCEKLPNLRIGLIHGRLKSAEKEAVMNAFKAHELDILVATTVIEVGVDVPNASIMVIENAERLGLSQLHQLRGRVGRGSKASFCLLIYSPPLSHMTRERLEIMQLTNDGFEIAEKDFELRGAGDIFGTRQTGEFQFKMADLFEHQHLIEKATAIADNVIKDDQLSQKLIDRWIGESNEFIWS</sequence>
<dbReference type="NCBIfam" id="TIGR00643">
    <property type="entry name" value="recG"/>
    <property type="match status" value="1"/>
</dbReference>
<evidence type="ECO:0000256" key="1">
    <source>
        <dbReference type="ARBA" id="ARBA00007504"/>
    </source>
</evidence>
<dbReference type="InterPro" id="IPR027417">
    <property type="entry name" value="P-loop_NTPase"/>
</dbReference>
<dbReference type="PROSITE" id="PS51194">
    <property type="entry name" value="HELICASE_CTER"/>
    <property type="match status" value="1"/>
</dbReference>
<dbReference type="GO" id="GO:0003677">
    <property type="term" value="F:DNA binding"/>
    <property type="evidence" value="ECO:0007669"/>
    <property type="project" value="UniProtKB-KW"/>
</dbReference>
<keyword evidence="6 15" id="KW-0347">Helicase</keyword>
<dbReference type="FunFam" id="3.40.50.300:FF:000391">
    <property type="entry name" value="ATP-dependent DNA helicase RecG"/>
    <property type="match status" value="1"/>
</dbReference>
<dbReference type="PANTHER" id="PTHR47964">
    <property type="entry name" value="ATP-DEPENDENT DNA HELICASE HOMOLOG RECG, CHLOROPLASTIC"/>
    <property type="match status" value="1"/>
</dbReference>
<dbReference type="NCBIfam" id="NF008163">
    <property type="entry name" value="PRK10917.1-1"/>
    <property type="match status" value="1"/>
</dbReference>
<reference evidence="18 19" key="1">
    <citation type="journal article" date="2018" name="Genome Announc.">
        <title>Ignatzschineria cameli sp. nov., isolated from necrotic foot tissue of dromedaries (Camelus dromedarius) and associated maggots (Wohlfahrtia species) in Dubai.</title>
        <authorList>
            <person name="Tsang C.C."/>
            <person name="Tang J.Y."/>
            <person name="Fong J.Y."/>
            <person name="Kinne J."/>
            <person name="Lee H.H."/>
            <person name="Joseph M."/>
            <person name="Jose S."/>
            <person name="Schuster R.K."/>
            <person name="Tang Y."/>
            <person name="Sivakumar S."/>
            <person name="Chen J.H."/>
            <person name="Teng J.L."/>
            <person name="Lau S.K."/>
            <person name="Wernery U."/>
            <person name="Woo P.C."/>
        </authorList>
    </citation>
    <scope>NUCLEOTIDE SEQUENCE [LARGE SCALE GENOMIC DNA]</scope>
    <source>
        <strain evidence="18 19">KCTC 22643</strain>
    </source>
</reference>
<dbReference type="Pfam" id="PF19833">
    <property type="entry name" value="RecG_dom3_C"/>
    <property type="match status" value="1"/>
</dbReference>
<evidence type="ECO:0000313" key="18">
    <source>
        <dbReference type="EMBL" id="PWD85005.1"/>
    </source>
</evidence>
<keyword evidence="7 15" id="KW-0067">ATP-binding</keyword>
<keyword evidence="4 15" id="KW-0227">DNA damage</keyword>
<keyword evidence="3 15" id="KW-0547">Nucleotide-binding</keyword>
<dbReference type="Pfam" id="PF00271">
    <property type="entry name" value="Helicase_C"/>
    <property type="match status" value="1"/>
</dbReference>
<dbReference type="Pfam" id="PF00270">
    <property type="entry name" value="DEAD"/>
    <property type="match status" value="1"/>
</dbReference>
<keyword evidence="5 15" id="KW-0378">Hydrolase</keyword>
<keyword evidence="19" id="KW-1185">Reference proteome</keyword>
<dbReference type="Pfam" id="PF17191">
    <property type="entry name" value="RecG_wedge"/>
    <property type="match status" value="1"/>
</dbReference>
<protein>
    <recommendedName>
        <fullName evidence="2 15">ATP-dependent DNA helicase RecG</fullName>
        <ecNumber evidence="13 15">5.6.2.4</ecNumber>
    </recommendedName>
</protein>
<evidence type="ECO:0000256" key="12">
    <source>
        <dbReference type="ARBA" id="ARBA00034617"/>
    </source>
</evidence>
<dbReference type="GO" id="GO:0006310">
    <property type="term" value="P:DNA recombination"/>
    <property type="evidence" value="ECO:0007669"/>
    <property type="project" value="UniProtKB-UniRule"/>
</dbReference>
<dbReference type="Gene3D" id="2.40.50.140">
    <property type="entry name" value="Nucleic acid-binding proteins"/>
    <property type="match status" value="1"/>
</dbReference>
<proteinExistence type="inferred from homology"/>
<evidence type="ECO:0000256" key="8">
    <source>
        <dbReference type="ARBA" id="ARBA00023125"/>
    </source>
</evidence>
<evidence type="ECO:0000256" key="15">
    <source>
        <dbReference type="RuleBase" id="RU363016"/>
    </source>
</evidence>
<dbReference type="InterPro" id="IPR033454">
    <property type="entry name" value="RecG_wedge"/>
</dbReference>
<evidence type="ECO:0000313" key="19">
    <source>
        <dbReference type="Proteomes" id="UP000244948"/>
    </source>
</evidence>
<dbReference type="SUPFAM" id="SSF50249">
    <property type="entry name" value="Nucleic acid-binding proteins"/>
    <property type="match status" value="1"/>
</dbReference>
<feature type="domain" description="Helicase C-terminal" evidence="17">
    <location>
        <begin position="464"/>
        <end position="620"/>
    </location>
</feature>
<dbReference type="NCBIfam" id="NF008165">
    <property type="entry name" value="PRK10917.1-3"/>
    <property type="match status" value="1"/>
</dbReference>
<evidence type="ECO:0000256" key="13">
    <source>
        <dbReference type="ARBA" id="ARBA00034808"/>
    </source>
</evidence>
<evidence type="ECO:0000256" key="11">
    <source>
        <dbReference type="ARBA" id="ARBA00023235"/>
    </source>
</evidence>
<evidence type="ECO:0000256" key="14">
    <source>
        <dbReference type="ARBA" id="ARBA00048988"/>
    </source>
</evidence>
<evidence type="ECO:0000256" key="3">
    <source>
        <dbReference type="ARBA" id="ARBA00022741"/>
    </source>
</evidence>
<keyword evidence="8" id="KW-0238">DNA-binding</keyword>
<dbReference type="GO" id="GO:0043138">
    <property type="term" value="F:3'-5' DNA helicase activity"/>
    <property type="evidence" value="ECO:0007669"/>
    <property type="project" value="UniProtKB-EC"/>
</dbReference>
<dbReference type="Gene3D" id="3.40.50.300">
    <property type="entry name" value="P-loop containing nucleotide triphosphate hydrolases"/>
    <property type="match status" value="2"/>
</dbReference>
<dbReference type="GO" id="GO:0006281">
    <property type="term" value="P:DNA repair"/>
    <property type="evidence" value="ECO:0007669"/>
    <property type="project" value="UniProtKB-UniRule"/>
</dbReference>
<evidence type="ECO:0000256" key="5">
    <source>
        <dbReference type="ARBA" id="ARBA00022801"/>
    </source>
</evidence>
<dbReference type="InterPro" id="IPR011545">
    <property type="entry name" value="DEAD/DEAH_box_helicase_dom"/>
</dbReference>
<organism evidence="18 19">
    <name type="scientific">Ignatzschineria indica</name>
    <dbReference type="NCBI Taxonomy" id="472583"/>
    <lineage>
        <taxon>Bacteria</taxon>
        <taxon>Pseudomonadati</taxon>
        <taxon>Pseudomonadota</taxon>
        <taxon>Gammaproteobacteria</taxon>
        <taxon>Cardiobacteriales</taxon>
        <taxon>Ignatzschineriaceae</taxon>
        <taxon>Ignatzschineria</taxon>
    </lineage>
</organism>
<dbReference type="CDD" id="cd04488">
    <property type="entry name" value="RecG_wedge_OBF"/>
    <property type="match status" value="1"/>
</dbReference>
<dbReference type="SMART" id="SM00487">
    <property type="entry name" value="DEXDc"/>
    <property type="match status" value="1"/>
</dbReference>
<evidence type="ECO:0000256" key="10">
    <source>
        <dbReference type="ARBA" id="ARBA00023204"/>
    </source>
</evidence>
<comment type="catalytic activity">
    <reaction evidence="12 15">
        <text>Couples ATP hydrolysis with the unwinding of duplex DNA by translocating in the 3'-5' direction.</text>
        <dbReference type="EC" id="5.6.2.4"/>
    </reaction>
</comment>
<dbReference type="AlphaFoldDB" id="A0A2U2AP74"/>
<dbReference type="GO" id="GO:0016887">
    <property type="term" value="F:ATP hydrolysis activity"/>
    <property type="evidence" value="ECO:0007669"/>
    <property type="project" value="RHEA"/>
</dbReference>
<dbReference type="InterPro" id="IPR045562">
    <property type="entry name" value="RecG_dom3_C"/>
</dbReference>
<comment type="catalytic activity">
    <reaction evidence="14 15">
        <text>ATP + H2O = ADP + phosphate + H(+)</text>
        <dbReference type="Rhea" id="RHEA:13065"/>
        <dbReference type="ChEBI" id="CHEBI:15377"/>
        <dbReference type="ChEBI" id="CHEBI:15378"/>
        <dbReference type="ChEBI" id="CHEBI:30616"/>
        <dbReference type="ChEBI" id="CHEBI:43474"/>
        <dbReference type="ChEBI" id="CHEBI:456216"/>
        <dbReference type="EC" id="5.6.2.4"/>
    </reaction>
</comment>
<evidence type="ECO:0000256" key="4">
    <source>
        <dbReference type="ARBA" id="ARBA00022763"/>
    </source>
</evidence>
<evidence type="ECO:0000259" key="17">
    <source>
        <dbReference type="PROSITE" id="PS51194"/>
    </source>
</evidence>
<dbReference type="CDD" id="cd17992">
    <property type="entry name" value="DEXHc_RecG"/>
    <property type="match status" value="1"/>
</dbReference>
<evidence type="ECO:0000256" key="6">
    <source>
        <dbReference type="ARBA" id="ARBA00022806"/>
    </source>
</evidence>
<feature type="domain" description="Helicase ATP-binding" evidence="16">
    <location>
        <begin position="277"/>
        <end position="441"/>
    </location>
</feature>
<dbReference type="NCBIfam" id="NF008168">
    <property type="entry name" value="PRK10917.2-2"/>
    <property type="match status" value="1"/>
</dbReference>
<dbReference type="InterPro" id="IPR014001">
    <property type="entry name" value="Helicase_ATP-bd"/>
</dbReference>
<dbReference type="Proteomes" id="UP000244948">
    <property type="component" value="Unassembled WGS sequence"/>
</dbReference>
<dbReference type="InterPro" id="IPR012340">
    <property type="entry name" value="NA-bd_OB-fold"/>
</dbReference>
<keyword evidence="11" id="KW-0413">Isomerase</keyword>
<dbReference type="PANTHER" id="PTHR47964:SF1">
    <property type="entry name" value="ATP-DEPENDENT DNA HELICASE HOMOLOG RECG, CHLOROPLASTIC"/>
    <property type="match status" value="1"/>
</dbReference>
<accession>A0A2U2AP74</accession>
<name>A0A2U2AP74_9GAMM</name>
<evidence type="ECO:0000256" key="7">
    <source>
        <dbReference type="ARBA" id="ARBA00022840"/>
    </source>
</evidence>
<dbReference type="PROSITE" id="PS51192">
    <property type="entry name" value="HELICASE_ATP_BIND_1"/>
    <property type="match status" value="1"/>
</dbReference>
<comment type="caution">
    <text evidence="18">The sequence shown here is derived from an EMBL/GenBank/DDBJ whole genome shotgun (WGS) entry which is preliminary data.</text>
</comment>
<gene>
    <name evidence="18" type="ORF">DC082_05655</name>
</gene>
<dbReference type="InterPro" id="IPR001650">
    <property type="entry name" value="Helicase_C-like"/>
</dbReference>
<dbReference type="SUPFAM" id="SSF52540">
    <property type="entry name" value="P-loop containing nucleoside triphosphate hydrolases"/>
    <property type="match status" value="2"/>
</dbReference>